<dbReference type="InterPro" id="IPR054331">
    <property type="entry name" value="LiaF_TM"/>
</dbReference>
<dbReference type="EMBL" id="JACHMO010000001">
    <property type="protein sequence ID" value="MBB5801185.1"/>
    <property type="molecule type" value="Genomic_DNA"/>
</dbReference>
<dbReference type="AlphaFoldDB" id="A0A7W9HFB1"/>
<protein>
    <recommendedName>
        <fullName evidence="2">LiaF transmembrane domain-containing protein</fullName>
    </recommendedName>
</protein>
<dbReference type="PANTHER" id="PTHR40763">
    <property type="entry name" value="MEMBRANE PROTEIN-RELATED"/>
    <property type="match status" value="1"/>
</dbReference>
<dbReference type="Proteomes" id="UP000552097">
    <property type="component" value="Unassembled WGS sequence"/>
</dbReference>
<dbReference type="PANTHER" id="PTHR40763:SF5">
    <property type="entry name" value="MEMBRANE PROTEIN"/>
    <property type="match status" value="1"/>
</dbReference>
<accession>A0A7W9HFB1</accession>
<proteinExistence type="predicted"/>
<keyword evidence="1" id="KW-0812">Transmembrane</keyword>
<dbReference type="Pfam" id="PF22570">
    <property type="entry name" value="LiaF-TM"/>
    <property type="match status" value="1"/>
</dbReference>
<evidence type="ECO:0000313" key="3">
    <source>
        <dbReference type="EMBL" id="MBB5801185.1"/>
    </source>
</evidence>
<reference evidence="3 4" key="1">
    <citation type="submission" date="2020-08" db="EMBL/GenBank/DDBJ databases">
        <title>Sequencing the genomes of 1000 actinobacteria strains.</title>
        <authorList>
            <person name="Klenk H.-P."/>
        </authorList>
    </citation>
    <scope>NUCLEOTIDE SEQUENCE [LARGE SCALE GENOMIC DNA]</scope>
    <source>
        <strain evidence="3 4">DSM 45486</strain>
    </source>
</reference>
<dbReference type="RefSeq" id="WP_184916694.1">
    <property type="nucleotide sequence ID" value="NZ_JACHMO010000001.1"/>
</dbReference>
<feature type="transmembrane region" description="Helical" evidence="1">
    <location>
        <begin position="82"/>
        <end position="98"/>
    </location>
</feature>
<organism evidence="3 4">
    <name type="scientific">Saccharothrix ecbatanensis</name>
    <dbReference type="NCBI Taxonomy" id="1105145"/>
    <lineage>
        <taxon>Bacteria</taxon>
        <taxon>Bacillati</taxon>
        <taxon>Actinomycetota</taxon>
        <taxon>Actinomycetes</taxon>
        <taxon>Pseudonocardiales</taxon>
        <taxon>Pseudonocardiaceae</taxon>
        <taxon>Saccharothrix</taxon>
    </lineage>
</organism>
<evidence type="ECO:0000259" key="2">
    <source>
        <dbReference type="Pfam" id="PF22570"/>
    </source>
</evidence>
<name>A0A7W9HFB1_9PSEU</name>
<comment type="caution">
    <text evidence="3">The sequence shown here is derived from an EMBL/GenBank/DDBJ whole genome shotgun (WGS) entry which is preliminary data.</text>
</comment>
<gene>
    <name evidence="3" type="ORF">F4560_000953</name>
</gene>
<keyword evidence="4" id="KW-1185">Reference proteome</keyword>
<sequence length="223" mass="23514">MKPVRIWIGAVLVTLGVLGVLDATDVLDFGTTLGSWWPIGVIGVGLTAMIAQKHVSLGPVVVTAIGLVLLADRQGWTTGNPLWPVLLLLIGVAVLTGLRTRHTADHHDADDIGVPVALFGGTKVRSRAEHLTRANVSAVFGGATLDLRDAHIDDEADVDAFALFGGVEILVPRGWRVSLGGLPFFGGYDDNTERDTVMASDAPLLKVNATALFGGVDVRNDPK</sequence>
<keyword evidence="1" id="KW-0472">Membrane</keyword>
<feature type="transmembrane region" description="Helical" evidence="1">
    <location>
        <begin position="33"/>
        <end position="50"/>
    </location>
</feature>
<evidence type="ECO:0000256" key="1">
    <source>
        <dbReference type="SAM" id="Phobius"/>
    </source>
</evidence>
<feature type="domain" description="LiaF transmembrane" evidence="2">
    <location>
        <begin position="7"/>
        <end position="100"/>
    </location>
</feature>
<evidence type="ECO:0000313" key="4">
    <source>
        <dbReference type="Proteomes" id="UP000552097"/>
    </source>
</evidence>
<keyword evidence="1" id="KW-1133">Transmembrane helix</keyword>